<name>A0A813Z724_9BILA</name>
<reference evidence="1" key="1">
    <citation type="submission" date="2021-02" db="EMBL/GenBank/DDBJ databases">
        <authorList>
            <person name="Nowell W R."/>
        </authorList>
    </citation>
    <scope>NUCLEOTIDE SEQUENCE</scope>
</reference>
<organism evidence="1 3">
    <name type="scientific">Adineta steineri</name>
    <dbReference type="NCBI Taxonomy" id="433720"/>
    <lineage>
        <taxon>Eukaryota</taxon>
        <taxon>Metazoa</taxon>
        <taxon>Spiralia</taxon>
        <taxon>Gnathifera</taxon>
        <taxon>Rotifera</taxon>
        <taxon>Eurotatoria</taxon>
        <taxon>Bdelloidea</taxon>
        <taxon>Adinetida</taxon>
        <taxon>Adinetidae</taxon>
        <taxon>Adineta</taxon>
    </lineage>
</organism>
<dbReference type="AlphaFoldDB" id="A0A813Z724"/>
<proteinExistence type="predicted"/>
<dbReference type="EMBL" id="CAJNON010000061">
    <property type="protein sequence ID" value="CAF0894243.1"/>
    <property type="molecule type" value="Genomic_DNA"/>
</dbReference>
<evidence type="ECO:0008006" key="4">
    <source>
        <dbReference type="Google" id="ProtNLM"/>
    </source>
</evidence>
<dbReference type="Proteomes" id="UP000663881">
    <property type="component" value="Unassembled WGS sequence"/>
</dbReference>
<evidence type="ECO:0000313" key="3">
    <source>
        <dbReference type="Proteomes" id="UP000663891"/>
    </source>
</evidence>
<dbReference type="OrthoDB" id="9976858at2759"/>
<sequence>MYFESLANELLLDIFEFFDGIDLFRAFYGLNTRFNNLLSTHFHPYRFNFRSISKHDFNSICHHCLPLIIERIISLKLSNDDETPNLPNFLFSYGFTLDKFIRLQSLSLYSIPSFKQLNDIIVRCHQLPYLTHLYLIDGPNDGEKKDTQLLFNNIWQLKKLHHLSINYILLGKLCLSRISVESLSIQYLYIENISCDLKNLLHLFKYTPNLRYLNTAIHYNVADEQIPIQICSITSLKLTFESSVPVMIKLFQMMPNLYSLTLKTMDIYLSGNKWKKILLNYLTKLKIFRLRMYFEFPHEKNINEQFEKLINTYRSSFWIKKHQWFVQCDSIPFGTYNHGILYTLPYAFNSFICYDTLISKYTCPDDKTYWRYKDVNSLQYMKYKINPTDYLNVLPIQFPNIQHLKIGFPFDELFYSFIPSLNQLKSLEIVLGENYIYQQLQTLINLSPCLYSLRLFYSFDSKVSVKQITSSSIRRLSFITKCSMTLAYFNNDECTDLAYSQLGQQCEVLVIKIENRNNVLNLINIMKNLRSLVVQCKVDTWDKRNTSLNEDELVEWLRLSLPSTYSVCRDTNETSYIRIWIGENINNTFLSH</sequence>
<evidence type="ECO:0000313" key="1">
    <source>
        <dbReference type="EMBL" id="CAF0894243.1"/>
    </source>
</evidence>
<accession>A0A813Z724</accession>
<comment type="caution">
    <text evidence="1">The sequence shown here is derived from an EMBL/GenBank/DDBJ whole genome shotgun (WGS) entry which is preliminary data.</text>
</comment>
<gene>
    <name evidence="2" type="ORF">OKA104_LOCUS28713</name>
    <name evidence="1" type="ORF">VCS650_LOCUS8945</name>
</gene>
<protein>
    <recommendedName>
        <fullName evidence="4">F-box domain-containing protein</fullName>
    </recommendedName>
</protein>
<evidence type="ECO:0000313" key="2">
    <source>
        <dbReference type="EMBL" id="CAF3981951.1"/>
    </source>
</evidence>
<dbReference type="EMBL" id="CAJOAY010002816">
    <property type="protein sequence ID" value="CAF3981951.1"/>
    <property type="molecule type" value="Genomic_DNA"/>
</dbReference>
<dbReference type="Proteomes" id="UP000663891">
    <property type="component" value="Unassembled WGS sequence"/>
</dbReference>